<dbReference type="EMBL" id="OR591532">
    <property type="protein sequence ID" value="WNV46817.1"/>
    <property type="molecule type" value="Genomic_DNA"/>
</dbReference>
<reference evidence="1 2" key="1">
    <citation type="submission" date="2023-09" db="EMBL/GenBank/DDBJ databases">
        <title>A novel Klebsiella quasipneumoniae phage indicates co-existence of ecological risk and microbial resource in karst system.</title>
        <authorList>
            <person name="Liu Y."/>
        </authorList>
    </citation>
    <scope>NUCLEOTIDE SEQUENCE [LARGE SCALE GENOMIC DNA]</scope>
</reference>
<organism evidence="1 2">
    <name type="scientific">Klebsiella phage KL01</name>
    <dbReference type="NCBI Taxonomy" id="3077152"/>
    <lineage>
        <taxon>Viruses</taxon>
        <taxon>Duplodnaviria</taxon>
        <taxon>Heunggongvirae</taxon>
        <taxon>Uroviricota</taxon>
        <taxon>Caudoviricetes</taxon>
        <taxon>Autographivirales</taxon>
        <taxon>Autographivirales incertae sedis</taxon>
        <taxon>Reminisvirus</taxon>
        <taxon>Reminisvirus KL01</taxon>
    </lineage>
</organism>
<dbReference type="Proteomes" id="UP001301544">
    <property type="component" value="Segment"/>
</dbReference>
<proteinExistence type="predicted"/>
<protein>
    <submittedName>
        <fullName evidence="1">Uncharacterized protein</fullName>
    </submittedName>
</protein>
<name>A0AA96T6W5_9CAUD</name>
<evidence type="ECO:0000313" key="1">
    <source>
        <dbReference type="EMBL" id="WNV46817.1"/>
    </source>
</evidence>
<accession>A0AA96T6W5</accession>
<evidence type="ECO:0000313" key="2">
    <source>
        <dbReference type="Proteomes" id="UP001301544"/>
    </source>
</evidence>
<sequence length="37" mass="4489">MNGYQTTPDFKEYFHLLKLRNRSNLSKYCKFCKLTEA</sequence>
<keyword evidence="2" id="KW-1185">Reference proteome</keyword>